<evidence type="ECO:0000256" key="4">
    <source>
        <dbReference type="ARBA" id="ARBA00022576"/>
    </source>
</evidence>
<dbReference type="Gene3D" id="3.40.640.10">
    <property type="entry name" value="Type I PLP-dependent aspartate aminotransferase-like (Major domain)"/>
    <property type="match status" value="1"/>
</dbReference>
<dbReference type="CDD" id="cd00609">
    <property type="entry name" value="AAT_like"/>
    <property type="match status" value="1"/>
</dbReference>
<comment type="caution">
    <text evidence="11">The sequence shown here is derived from an EMBL/GenBank/DDBJ whole genome shotgun (WGS) entry which is preliminary data.</text>
</comment>
<evidence type="ECO:0000256" key="6">
    <source>
        <dbReference type="ARBA" id="ARBA00022898"/>
    </source>
</evidence>
<evidence type="ECO:0000313" key="12">
    <source>
        <dbReference type="Proteomes" id="UP001549104"/>
    </source>
</evidence>
<organism evidence="11 12">
    <name type="scientific">Sporosarcina psychrophila</name>
    <name type="common">Bacillus psychrophilus</name>
    <dbReference type="NCBI Taxonomy" id="1476"/>
    <lineage>
        <taxon>Bacteria</taxon>
        <taxon>Bacillati</taxon>
        <taxon>Bacillota</taxon>
        <taxon>Bacilli</taxon>
        <taxon>Bacillales</taxon>
        <taxon>Caryophanaceae</taxon>
        <taxon>Sporosarcina</taxon>
    </lineage>
</organism>
<dbReference type="HAMAP" id="MF_01023">
    <property type="entry name" value="HisC_aminotrans_2"/>
    <property type="match status" value="1"/>
</dbReference>
<keyword evidence="9" id="KW-0028">Amino-acid biosynthesis</keyword>
<keyword evidence="5 9" id="KW-0808">Transferase</keyword>
<dbReference type="InterPro" id="IPR005861">
    <property type="entry name" value="HisP_aminotrans"/>
</dbReference>
<name>A0ABV2KAZ4_SPOPS</name>
<comment type="pathway">
    <text evidence="2 9">Amino-acid biosynthesis; L-histidine biosynthesis; L-histidine from 5-phospho-alpha-D-ribose 1-diphosphate: step 7/9.</text>
</comment>
<reference evidence="11 12" key="1">
    <citation type="submission" date="2024-06" db="EMBL/GenBank/DDBJ databases">
        <title>Sorghum-associated microbial communities from plants grown in Nebraska, USA.</title>
        <authorList>
            <person name="Schachtman D."/>
        </authorList>
    </citation>
    <scope>NUCLEOTIDE SEQUENCE [LARGE SCALE GENOMIC DNA]</scope>
    <source>
        <strain evidence="11 12">1288</strain>
    </source>
</reference>
<evidence type="ECO:0000313" key="11">
    <source>
        <dbReference type="EMBL" id="MET3658237.1"/>
    </source>
</evidence>
<dbReference type="InterPro" id="IPR015421">
    <property type="entry name" value="PyrdxlP-dep_Trfase_major"/>
</dbReference>
<keyword evidence="12" id="KW-1185">Reference proteome</keyword>
<keyword evidence="6 9" id="KW-0663">Pyridoxal phosphate</keyword>
<evidence type="ECO:0000256" key="7">
    <source>
        <dbReference type="ARBA" id="ARBA00023102"/>
    </source>
</evidence>
<comment type="cofactor">
    <cofactor evidence="1 9">
        <name>pyridoxal 5'-phosphate</name>
        <dbReference type="ChEBI" id="CHEBI:597326"/>
    </cofactor>
</comment>
<dbReference type="GO" id="GO:0004400">
    <property type="term" value="F:histidinol-phosphate transaminase activity"/>
    <property type="evidence" value="ECO:0007669"/>
    <property type="project" value="UniProtKB-EC"/>
</dbReference>
<dbReference type="NCBIfam" id="TIGR01141">
    <property type="entry name" value="hisC"/>
    <property type="match status" value="1"/>
</dbReference>
<dbReference type="InterPro" id="IPR015422">
    <property type="entry name" value="PyrdxlP-dep_Trfase_small"/>
</dbReference>
<evidence type="ECO:0000256" key="2">
    <source>
        <dbReference type="ARBA" id="ARBA00005011"/>
    </source>
</evidence>
<comment type="subunit">
    <text evidence="3 9">Homodimer.</text>
</comment>
<comment type="catalytic activity">
    <reaction evidence="8 9">
        <text>L-histidinol phosphate + 2-oxoglutarate = 3-(imidazol-4-yl)-2-oxopropyl phosphate + L-glutamate</text>
        <dbReference type="Rhea" id="RHEA:23744"/>
        <dbReference type="ChEBI" id="CHEBI:16810"/>
        <dbReference type="ChEBI" id="CHEBI:29985"/>
        <dbReference type="ChEBI" id="CHEBI:57766"/>
        <dbReference type="ChEBI" id="CHEBI:57980"/>
        <dbReference type="EC" id="2.6.1.9"/>
    </reaction>
</comment>
<dbReference type="SUPFAM" id="SSF53383">
    <property type="entry name" value="PLP-dependent transferases"/>
    <property type="match status" value="1"/>
</dbReference>
<feature type="modified residue" description="N6-(pyridoxal phosphate)lysine" evidence="9">
    <location>
        <position position="222"/>
    </location>
</feature>
<evidence type="ECO:0000256" key="5">
    <source>
        <dbReference type="ARBA" id="ARBA00022679"/>
    </source>
</evidence>
<evidence type="ECO:0000256" key="3">
    <source>
        <dbReference type="ARBA" id="ARBA00011738"/>
    </source>
</evidence>
<feature type="domain" description="Aminotransferase class I/classII large" evidence="10">
    <location>
        <begin position="30"/>
        <end position="354"/>
    </location>
</feature>
<comment type="similarity">
    <text evidence="9">Belongs to the class-II pyridoxal-phosphate-dependent aminotransferase family. Histidinol-phosphate aminotransferase subfamily.</text>
</comment>
<dbReference type="PANTHER" id="PTHR43643:SF3">
    <property type="entry name" value="HISTIDINOL-PHOSPHATE AMINOTRANSFERASE"/>
    <property type="match status" value="1"/>
</dbReference>
<dbReference type="Pfam" id="PF00155">
    <property type="entry name" value="Aminotran_1_2"/>
    <property type="match status" value="1"/>
</dbReference>
<dbReference type="Gene3D" id="3.90.1150.10">
    <property type="entry name" value="Aspartate Aminotransferase, domain 1"/>
    <property type="match status" value="1"/>
</dbReference>
<dbReference type="InterPro" id="IPR001917">
    <property type="entry name" value="Aminotrans_II_pyridoxalP_BS"/>
</dbReference>
<sequence>MNWKKALDSMQPYKPGRSIDEAKRIYGLDDVVKLASNENPYGCAPSVRDYLTSAAIQHELYPDGYAGGLRKKLAEKHGVDETSLLFGNGSDEIIMIISRALLGKGVNTVMATPTFPQYAHNARIEGAEIREVPLKDGYHDLEGFLGAIDGETAVAWLCNPNNPTGNLIPSDTLKGFLEQVSENILVVLDEAYFEYITGSEHIDSISWLEKFPNVIILRTFSKAYGLAAFRVGYAIGDPEVISNLNKVRSPFNNNSLGLAVAEKALEDEAFIEHCRNLNHEQRLRFTQYASDNKLHLFDSETNFVLIAVPGDADDASEKLLQQGFIIRSGNALGTPGYIRVTIGSEEQTSNFFKAFDTLLQSEGSAV</sequence>
<accession>A0ABV2KAZ4</accession>
<proteinExistence type="inferred from homology"/>
<dbReference type="RefSeq" id="WP_354313906.1">
    <property type="nucleotide sequence ID" value="NZ_JBEPME010000005.1"/>
</dbReference>
<protein>
    <recommendedName>
        <fullName evidence="9">Histidinol-phosphate aminotransferase</fullName>
        <ecNumber evidence="9">2.6.1.9</ecNumber>
    </recommendedName>
    <alternativeName>
        <fullName evidence="9">Imidazole acetol-phosphate transaminase</fullName>
    </alternativeName>
</protein>
<dbReference type="InterPro" id="IPR015424">
    <property type="entry name" value="PyrdxlP-dep_Trfase"/>
</dbReference>
<evidence type="ECO:0000256" key="1">
    <source>
        <dbReference type="ARBA" id="ARBA00001933"/>
    </source>
</evidence>
<dbReference type="PANTHER" id="PTHR43643">
    <property type="entry name" value="HISTIDINOL-PHOSPHATE AMINOTRANSFERASE 2"/>
    <property type="match status" value="1"/>
</dbReference>
<dbReference type="EC" id="2.6.1.9" evidence="9"/>
<keyword evidence="4 9" id="KW-0032">Aminotransferase</keyword>
<evidence type="ECO:0000256" key="8">
    <source>
        <dbReference type="ARBA" id="ARBA00047481"/>
    </source>
</evidence>
<dbReference type="PROSITE" id="PS00599">
    <property type="entry name" value="AA_TRANSFER_CLASS_2"/>
    <property type="match status" value="1"/>
</dbReference>
<dbReference type="InterPro" id="IPR004839">
    <property type="entry name" value="Aminotransferase_I/II_large"/>
</dbReference>
<keyword evidence="7 9" id="KW-0368">Histidine biosynthesis</keyword>
<gene>
    <name evidence="9" type="primary">hisC</name>
    <name evidence="11" type="ORF">ABIC55_003354</name>
</gene>
<evidence type="ECO:0000256" key="9">
    <source>
        <dbReference type="HAMAP-Rule" id="MF_01023"/>
    </source>
</evidence>
<dbReference type="InterPro" id="IPR050106">
    <property type="entry name" value="HistidinolP_aminotransfase"/>
</dbReference>
<dbReference type="Proteomes" id="UP001549104">
    <property type="component" value="Unassembled WGS sequence"/>
</dbReference>
<dbReference type="EMBL" id="JBEPME010000005">
    <property type="protein sequence ID" value="MET3658237.1"/>
    <property type="molecule type" value="Genomic_DNA"/>
</dbReference>
<evidence type="ECO:0000259" key="10">
    <source>
        <dbReference type="Pfam" id="PF00155"/>
    </source>
</evidence>